<evidence type="ECO:0000256" key="2">
    <source>
        <dbReference type="ARBA" id="ARBA00022448"/>
    </source>
</evidence>
<dbReference type="PANTHER" id="PTHR30222">
    <property type="entry name" value="SPERMIDINE/PUTRESCINE-BINDING PERIPLASMIC PROTEIN"/>
    <property type="match status" value="1"/>
</dbReference>
<organism evidence="6">
    <name type="scientific">freshwater metagenome</name>
    <dbReference type="NCBI Taxonomy" id="449393"/>
    <lineage>
        <taxon>unclassified sequences</taxon>
        <taxon>metagenomes</taxon>
        <taxon>ecological metagenomes</taxon>
    </lineage>
</organism>
<dbReference type="AlphaFoldDB" id="A0A6J6LIB4"/>
<feature type="transmembrane region" description="Helical" evidence="5">
    <location>
        <begin position="20"/>
        <end position="38"/>
    </location>
</feature>
<keyword evidence="3" id="KW-0732">Signal</keyword>
<keyword evidence="5" id="KW-0472">Membrane</keyword>
<comment type="subcellular location">
    <subcellularLocation>
        <location evidence="1">Periplasm</location>
    </subcellularLocation>
</comment>
<dbReference type="GO" id="GO:0042597">
    <property type="term" value="C:periplasmic space"/>
    <property type="evidence" value="ECO:0007669"/>
    <property type="project" value="UniProtKB-SubCell"/>
</dbReference>
<dbReference type="PANTHER" id="PTHR30222:SF17">
    <property type="entry name" value="SPERMIDINE_PUTRESCINE-BINDING PERIPLASMIC PROTEIN"/>
    <property type="match status" value="1"/>
</dbReference>
<dbReference type="GO" id="GO:0019808">
    <property type="term" value="F:polyamine binding"/>
    <property type="evidence" value="ECO:0007669"/>
    <property type="project" value="InterPro"/>
</dbReference>
<gene>
    <name evidence="6" type="ORF">UFOPK2242_00930</name>
</gene>
<proteinExistence type="predicted"/>
<keyword evidence="4" id="KW-0574">Periplasm</keyword>
<accession>A0A6J6LIB4</accession>
<name>A0A6J6LIB4_9ZZZZ</name>
<evidence type="ECO:0000256" key="4">
    <source>
        <dbReference type="ARBA" id="ARBA00022764"/>
    </source>
</evidence>
<evidence type="ECO:0000256" key="3">
    <source>
        <dbReference type="ARBA" id="ARBA00022729"/>
    </source>
</evidence>
<protein>
    <submittedName>
        <fullName evidence="6">Unannotated protein</fullName>
    </submittedName>
</protein>
<keyword evidence="2" id="KW-0813">Transport</keyword>
<dbReference type="InterPro" id="IPR006311">
    <property type="entry name" value="TAT_signal"/>
</dbReference>
<keyword evidence="5" id="KW-0812">Transmembrane</keyword>
<evidence type="ECO:0000256" key="1">
    <source>
        <dbReference type="ARBA" id="ARBA00004418"/>
    </source>
</evidence>
<dbReference type="CDD" id="cd13590">
    <property type="entry name" value="PBP2_PotD_PotF_like"/>
    <property type="match status" value="1"/>
</dbReference>
<dbReference type="SUPFAM" id="SSF53850">
    <property type="entry name" value="Periplasmic binding protein-like II"/>
    <property type="match status" value="1"/>
</dbReference>
<keyword evidence="5" id="KW-1133">Transmembrane helix</keyword>
<reference evidence="6" key="1">
    <citation type="submission" date="2020-05" db="EMBL/GenBank/DDBJ databases">
        <authorList>
            <person name="Chiriac C."/>
            <person name="Salcher M."/>
            <person name="Ghai R."/>
            <person name="Kavagutti S V."/>
        </authorList>
    </citation>
    <scope>NUCLEOTIDE SEQUENCE</scope>
</reference>
<dbReference type="InterPro" id="IPR006059">
    <property type="entry name" value="SBP"/>
</dbReference>
<evidence type="ECO:0000313" key="6">
    <source>
        <dbReference type="EMBL" id="CAB4660383.1"/>
    </source>
</evidence>
<dbReference type="EMBL" id="CAEZWM010000110">
    <property type="protein sequence ID" value="CAB4660383.1"/>
    <property type="molecule type" value="Genomic_DNA"/>
</dbReference>
<dbReference type="Gene3D" id="3.40.190.10">
    <property type="entry name" value="Periplasmic binding protein-like II"/>
    <property type="match status" value="2"/>
</dbReference>
<dbReference type="PRINTS" id="PR00909">
    <property type="entry name" value="SPERMDNBNDNG"/>
</dbReference>
<dbReference type="PROSITE" id="PS51318">
    <property type="entry name" value="TAT"/>
    <property type="match status" value="1"/>
</dbReference>
<evidence type="ECO:0000256" key="5">
    <source>
        <dbReference type="SAM" id="Phobius"/>
    </source>
</evidence>
<dbReference type="GO" id="GO:0015846">
    <property type="term" value="P:polyamine transport"/>
    <property type="evidence" value="ECO:0007669"/>
    <property type="project" value="InterPro"/>
</dbReference>
<dbReference type="InterPro" id="IPR001188">
    <property type="entry name" value="Sperm_putr-bd"/>
</dbReference>
<dbReference type="Pfam" id="PF13416">
    <property type="entry name" value="SBP_bac_8"/>
    <property type="match status" value="1"/>
</dbReference>
<sequence length="383" mass="40601">MIKGPNGNGLQSALVSRRGFLAGAGAIAGGALAGSALLTACADTSGRDAGALQISNWTGYIDPRSVAVFEKQTGIGVEYSEDINDNNEWFAKNQLVLAKGDSIGRDAVVLDDWIANRLINRLKWAEPLAAGVLQNRANLLPELSNPSHDPGRRFSLPWAVGLTGIAYNRSVTKRDIRSLDDFLALDSPTAVLSEMRDTVGLMMRAQGADVTQPTAANAESAFALLEKSVADGAIDAFTGNDYVSDLATGNLGAAFAWSGDVAQITRDNPDVRFVIPESGGLIWSDNFVIPKGAEHRVNATRWIDFFYDPVNAARLTAYVQYISPVVGVADELAKMGGKAALLINDPLVVPTSGMLDSVANFGILNSSDADAMDERFALLRGAA</sequence>